<gene>
    <name evidence="1" type="ORF">LIER_16313</name>
</gene>
<proteinExistence type="predicted"/>
<comment type="caution">
    <text evidence="1">The sequence shown here is derived from an EMBL/GenBank/DDBJ whole genome shotgun (WGS) entry which is preliminary data.</text>
</comment>
<organism evidence="1 2">
    <name type="scientific">Lithospermum erythrorhizon</name>
    <name type="common">Purple gromwell</name>
    <name type="synonym">Lithospermum officinale var. erythrorhizon</name>
    <dbReference type="NCBI Taxonomy" id="34254"/>
    <lineage>
        <taxon>Eukaryota</taxon>
        <taxon>Viridiplantae</taxon>
        <taxon>Streptophyta</taxon>
        <taxon>Embryophyta</taxon>
        <taxon>Tracheophyta</taxon>
        <taxon>Spermatophyta</taxon>
        <taxon>Magnoliopsida</taxon>
        <taxon>eudicotyledons</taxon>
        <taxon>Gunneridae</taxon>
        <taxon>Pentapetalae</taxon>
        <taxon>asterids</taxon>
        <taxon>lamiids</taxon>
        <taxon>Boraginales</taxon>
        <taxon>Boraginaceae</taxon>
        <taxon>Boraginoideae</taxon>
        <taxon>Lithospermeae</taxon>
        <taxon>Lithospermum</taxon>
    </lineage>
</organism>
<dbReference type="Proteomes" id="UP001454036">
    <property type="component" value="Unassembled WGS sequence"/>
</dbReference>
<evidence type="ECO:0000313" key="2">
    <source>
        <dbReference type="Proteomes" id="UP001454036"/>
    </source>
</evidence>
<evidence type="ECO:0000313" key="1">
    <source>
        <dbReference type="EMBL" id="GAA0159571.1"/>
    </source>
</evidence>
<protein>
    <submittedName>
        <fullName evidence="1">Uncharacterized protein</fullName>
    </submittedName>
</protein>
<dbReference type="AlphaFoldDB" id="A0AAV3Q8R2"/>
<dbReference type="EMBL" id="BAABME010003633">
    <property type="protein sequence ID" value="GAA0159571.1"/>
    <property type="molecule type" value="Genomic_DNA"/>
</dbReference>
<name>A0AAV3Q8R2_LITER</name>
<keyword evidence="2" id="KW-1185">Reference proteome</keyword>
<reference evidence="1 2" key="1">
    <citation type="submission" date="2024-01" db="EMBL/GenBank/DDBJ databases">
        <title>The complete chloroplast genome sequence of Lithospermum erythrorhizon: insights into the phylogenetic relationship among Boraginaceae species and the maternal lineages of purple gromwells.</title>
        <authorList>
            <person name="Okada T."/>
            <person name="Watanabe K."/>
        </authorList>
    </citation>
    <scope>NUCLEOTIDE SEQUENCE [LARGE SCALE GENOMIC DNA]</scope>
</reference>
<sequence length="97" mass="10940">MEEFVFTLKAMVGTNIHTEAEGIDLDPSEIVEFSSRDYQLSTAMRADSLVLLVHGVQKFSGRRLVKGKQYSTIVMLLISPSKVVLKLTPEQYYGWSL</sequence>
<accession>A0AAV3Q8R2</accession>